<dbReference type="VEuPathDB" id="VectorBase:ADIR009034"/>
<dbReference type="STRING" id="7168.A0A182NMZ9"/>
<dbReference type="Proteomes" id="UP000075884">
    <property type="component" value="Unassembled WGS sequence"/>
</dbReference>
<proteinExistence type="predicted"/>
<dbReference type="EnsemblMetazoa" id="ADIR009034-RA">
    <property type="protein sequence ID" value="ADIR009034-PA"/>
    <property type="gene ID" value="ADIR009034"/>
</dbReference>
<evidence type="ECO:0000256" key="1">
    <source>
        <dbReference type="SAM" id="MobiDB-lite"/>
    </source>
</evidence>
<reference evidence="2" key="2">
    <citation type="submission" date="2020-05" db="UniProtKB">
        <authorList>
            <consortium name="EnsemblMetazoa"/>
        </authorList>
    </citation>
    <scope>IDENTIFICATION</scope>
    <source>
        <strain evidence="2">WRAIR2</strain>
    </source>
</reference>
<dbReference type="InterPro" id="IPR005312">
    <property type="entry name" value="DUF1759"/>
</dbReference>
<protein>
    <submittedName>
        <fullName evidence="2">Uncharacterized protein</fullName>
    </submittedName>
</protein>
<name>A0A182NMZ9_9DIPT</name>
<dbReference type="AlphaFoldDB" id="A0A182NMZ9"/>
<reference evidence="3" key="1">
    <citation type="submission" date="2013-03" db="EMBL/GenBank/DDBJ databases">
        <title>The Genome Sequence of Anopheles dirus WRAIR2.</title>
        <authorList>
            <consortium name="The Broad Institute Genomics Platform"/>
            <person name="Neafsey D.E."/>
            <person name="Walton C."/>
            <person name="Walker B."/>
            <person name="Young S.K."/>
            <person name="Zeng Q."/>
            <person name="Gargeya S."/>
            <person name="Fitzgerald M."/>
            <person name="Haas B."/>
            <person name="Abouelleil A."/>
            <person name="Allen A.W."/>
            <person name="Alvarado L."/>
            <person name="Arachchi H.M."/>
            <person name="Berlin A.M."/>
            <person name="Chapman S.B."/>
            <person name="Gainer-Dewar J."/>
            <person name="Goldberg J."/>
            <person name="Griggs A."/>
            <person name="Gujja S."/>
            <person name="Hansen M."/>
            <person name="Howarth C."/>
            <person name="Imamovic A."/>
            <person name="Ireland A."/>
            <person name="Larimer J."/>
            <person name="McCowan C."/>
            <person name="Murphy C."/>
            <person name="Pearson M."/>
            <person name="Poon T.W."/>
            <person name="Priest M."/>
            <person name="Roberts A."/>
            <person name="Saif S."/>
            <person name="Shea T."/>
            <person name="Sisk P."/>
            <person name="Sykes S."/>
            <person name="Wortman J."/>
            <person name="Nusbaum C."/>
            <person name="Birren B."/>
        </authorList>
    </citation>
    <scope>NUCLEOTIDE SEQUENCE [LARGE SCALE GENOMIC DNA]</scope>
    <source>
        <strain evidence="3">WRAIR2</strain>
    </source>
</reference>
<organism evidence="2 3">
    <name type="scientific">Anopheles dirus</name>
    <dbReference type="NCBI Taxonomy" id="7168"/>
    <lineage>
        <taxon>Eukaryota</taxon>
        <taxon>Metazoa</taxon>
        <taxon>Ecdysozoa</taxon>
        <taxon>Arthropoda</taxon>
        <taxon>Hexapoda</taxon>
        <taxon>Insecta</taxon>
        <taxon>Pterygota</taxon>
        <taxon>Neoptera</taxon>
        <taxon>Endopterygota</taxon>
        <taxon>Diptera</taxon>
        <taxon>Nematocera</taxon>
        <taxon>Culicoidea</taxon>
        <taxon>Culicidae</taxon>
        <taxon>Anophelinae</taxon>
        <taxon>Anopheles</taxon>
    </lineage>
</organism>
<dbReference type="Pfam" id="PF03564">
    <property type="entry name" value="DUF1759"/>
    <property type="match status" value="1"/>
</dbReference>
<sequence length="226" mass="25833">MPRPDHLPRIQLPKFNGSPSERSAFAGRFEKRVASLTEDADRYAFLLKCFQRCDIARNSCEAIENAGMPFQQAWRKLEERFYKKRVAFLGHFQQILELPKVTTASVNGLMRIIDVVETSIASARQIAGEHGQKPTVGEDGLIVSIVFSKLDADTSERIMRRSDVQCILTWKQLRDELDKLANQIYYEPEKKDVPRTHQTSTDGALCHGAPRRQQARSNHTIASNWY</sequence>
<feature type="compositionally biased region" description="Polar residues" evidence="1">
    <location>
        <begin position="215"/>
        <end position="226"/>
    </location>
</feature>
<evidence type="ECO:0000313" key="2">
    <source>
        <dbReference type="EnsemblMetazoa" id="ADIR009034-PA"/>
    </source>
</evidence>
<accession>A0A182NMZ9</accession>
<keyword evidence="3" id="KW-1185">Reference proteome</keyword>
<evidence type="ECO:0000313" key="3">
    <source>
        <dbReference type="Proteomes" id="UP000075884"/>
    </source>
</evidence>
<feature type="region of interest" description="Disordered" evidence="1">
    <location>
        <begin position="192"/>
        <end position="226"/>
    </location>
</feature>